<evidence type="ECO:0008006" key="3">
    <source>
        <dbReference type="Google" id="ProtNLM"/>
    </source>
</evidence>
<evidence type="ECO:0000313" key="1">
    <source>
        <dbReference type="EMBL" id="GMA94737.1"/>
    </source>
</evidence>
<sequence length="117" mass="12129">MVVWGAVFWAANSMVLSRLLPPKHPVGATPADGLAVAVAVGVFEGDGLAEGCIATVRVMATATTMTTRTTPTIHGQRGRRGRVGARVMAYENTARIAPTITARAASSPSEIAAHTVF</sequence>
<evidence type="ECO:0000313" key="2">
    <source>
        <dbReference type="Proteomes" id="UP001157034"/>
    </source>
</evidence>
<keyword evidence="2" id="KW-1185">Reference proteome</keyword>
<protein>
    <recommendedName>
        <fullName evidence="3">Secreted protein</fullName>
    </recommendedName>
</protein>
<dbReference type="EMBL" id="BSVB01000001">
    <property type="protein sequence ID" value="GMA94737.1"/>
    <property type="molecule type" value="Genomic_DNA"/>
</dbReference>
<accession>A0ABQ6K295</accession>
<comment type="caution">
    <text evidence="1">The sequence shown here is derived from an EMBL/GenBank/DDBJ whole genome shotgun (WGS) entry which is preliminary data.</text>
</comment>
<gene>
    <name evidence="1" type="ORF">GCM10025881_15610</name>
</gene>
<name>A0ABQ6K295_9MICO</name>
<dbReference type="Proteomes" id="UP001157034">
    <property type="component" value="Unassembled WGS sequence"/>
</dbReference>
<reference evidence="2" key="1">
    <citation type="journal article" date="2019" name="Int. J. Syst. Evol. Microbiol.">
        <title>The Global Catalogue of Microorganisms (GCM) 10K type strain sequencing project: providing services to taxonomists for standard genome sequencing and annotation.</title>
        <authorList>
            <consortium name="The Broad Institute Genomics Platform"/>
            <consortium name="The Broad Institute Genome Sequencing Center for Infectious Disease"/>
            <person name="Wu L."/>
            <person name="Ma J."/>
        </authorList>
    </citation>
    <scope>NUCLEOTIDE SEQUENCE [LARGE SCALE GENOMIC DNA]</scope>
    <source>
        <strain evidence="2">NBRC 108894</strain>
    </source>
</reference>
<proteinExistence type="predicted"/>
<organism evidence="1 2">
    <name type="scientific">Pseudolysinimonas kribbensis</name>
    <dbReference type="NCBI Taxonomy" id="433641"/>
    <lineage>
        <taxon>Bacteria</taxon>
        <taxon>Bacillati</taxon>
        <taxon>Actinomycetota</taxon>
        <taxon>Actinomycetes</taxon>
        <taxon>Micrococcales</taxon>
        <taxon>Microbacteriaceae</taxon>
        <taxon>Pseudolysinimonas</taxon>
    </lineage>
</organism>